<accession>A0AAD5M6Z9</accession>
<name>A0AAD5M6Z9_PARTN</name>
<dbReference type="Proteomes" id="UP001196413">
    <property type="component" value="Unassembled WGS sequence"/>
</dbReference>
<dbReference type="AlphaFoldDB" id="A0AAD5M6Z9"/>
<feature type="region of interest" description="Disordered" evidence="1">
    <location>
        <begin position="1"/>
        <end position="57"/>
    </location>
</feature>
<reference evidence="2" key="1">
    <citation type="submission" date="2021-06" db="EMBL/GenBank/DDBJ databases">
        <title>Parelaphostrongylus tenuis whole genome reference sequence.</title>
        <authorList>
            <person name="Garwood T.J."/>
            <person name="Larsen P.A."/>
            <person name="Fountain-Jones N.M."/>
            <person name="Garbe J.R."/>
            <person name="Macchietto M.G."/>
            <person name="Kania S.A."/>
            <person name="Gerhold R.W."/>
            <person name="Richards J.E."/>
            <person name="Wolf T.M."/>
        </authorList>
    </citation>
    <scope>NUCLEOTIDE SEQUENCE</scope>
    <source>
        <strain evidence="2">MNPRO001-30</strain>
        <tissue evidence="2">Meninges</tissue>
    </source>
</reference>
<sequence>MKGRRNDATFAYEASSSDTVTPSLGGAKIETNTSPIRSPKQEPSSFTPISSSSLSTQSQPVQMACGLLDFNRVFPPQSQSLPQLLRTHRYKCKKADRSDADANGDGGAFVHYSSCVCRPANVVCLHDHHCDR</sequence>
<proteinExistence type="predicted"/>
<protein>
    <submittedName>
        <fullName evidence="2">Uncharacterized protein</fullName>
    </submittedName>
</protein>
<feature type="compositionally biased region" description="Low complexity" evidence="1">
    <location>
        <begin position="43"/>
        <end position="57"/>
    </location>
</feature>
<comment type="caution">
    <text evidence="2">The sequence shown here is derived from an EMBL/GenBank/DDBJ whole genome shotgun (WGS) entry which is preliminary data.</text>
</comment>
<evidence type="ECO:0000313" key="2">
    <source>
        <dbReference type="EMBL" id="KAJ1352295.1"/>
    </source>
</evidence>
<keyword evidence="3" id="KW-1185">Reference proteome</keyword>
<evidence type="ECO:0000256" key="1">
    <source>
        <dbReference type="SAM" id="MobiDB-lite"/>
    </source>
</evidence>
<gene>
    <name evidence="2" type="ORF">KIN20_008599</name>
</gene>
<organism evidence="2 3">
    <name type="scientific">Parelaphostrongylus tenuis</name>
    <name type="common">Meningeal worm</name>
    <dbReference type="NCBI Taxonomy" id="148309"/>
    <lineage>
        <taxon>Eukaryota</taxon>
        <taxon>Metazoa</taxon>
        <taxon>Ecdysozoa</taxon>
        <taxon>Nematoda</taxon>
        <taxon>Chromadorea</taxon>
        <taxon>Rhabditida</taxon>
        <taxon>Rhabditina</taxon>
        <taxon>Rhabditomorpha</taxon>
        <taxon>Strongyloidea</taxon>
        <taxon>Metastrongylidae</taxon>
        <taxon>Parelaphostrongylus</taxon>
    </lineage>
</organism>
<dbReference type="EMBL" id="JAHQIW010001340">
    <property type="protein sequence ID" value="KAJ1352295.1"/>
    <property type="molecule type" value="Genomic_DNA"/>
</dbReference>
<evidence type="ECO:0000313" key="3">
    <source>
        <dbReference type="Proteomes" id="UP001196413"/>
    </source>
</evidence>